<dbReference type="AlphaFoldDB" id="A0A9E6P270"/>
<dbReference type="GO" id="GO:0008360">
    <property type="term" value="P:regulation of cell shape"/>
    <property type="evidence" value="ECO:0007669"/>
    <property type="project" value="UniProtKB-UniRule"/>
</dbReference>
<gene>
    <name evidence="10" type="ORF">HU739_006860</name>
</gene>
<evidence type="ECO:0000313" key="11">
    <source>
        <dbReference type="Proteomes" id="UP000631521"/>
    </source>
</evidence>
<dbReference type="InterPro" id="IPR045380">
    <property type="entry name" value="LD_TPept_scaffold_dom"/>
</dbReference>
<feature type="active site" description="Nucleophile" evidence="7">
    <location>
        <position position="459"/>
    </location>
</feature>
<dbReference type="Pfam" id="PF20142">
    <property type="entry name" value="Scaffold"/>
    <property type="match status" value="1"/>
</dbReference>
<name>A0A9E6P270_9PSED</name>
<evidence type="ECO:0000256" key="8">
    <source>
        <dbReference type="SAM" id="SignalP"/>
    </source>
</evidence>
<keyword evidence="4 7" id="KW-0133">Cell shape</keyword>
<dbReference type="InterPro" id="IPR052905">
    <property type="entry name" value="LD-transpeptidase_YkuD-like"/>
</dbReference>
<evidence type="ECO:0000259" key="9">
    <source>
        <dbReference type="PROSITE" id="PS52029"/>
    </source>
</evidence>
<dbReference type="Gene3D" id="1.10.101.10">
    <property type="entry name" value="PGBD-like superfamily/PGBD"/>
    <property type="match status" value="1"/>
</dbReference>
<protein>
    <submittedName>
        <fullName evidence="10">L,D-transpeptidase family protein</fullName>
    </submittedName>
</protein>
<dbReference type="EMBL" id="CP077091">
    <property type="protein sequence ID" value="QXI18714.1"/>
    <property type="molecule type" value="Genomic_DNA"/>
</dbReference>
<organism evidence="10 11">
    <name type="scientific">Pseudomonas hamedanensis</name>
    <dbReference type="NCBI Taxonomy" id="2745504"/>
    <lineage>
        <taxon>Bacteria</taxon>
        <taxon>Pseudomonadati</taxon>
        <taxon>Pseudomonadota</taxon>
        <taxon>Gammaproteobacteria</taxon>
        <taxon>Pseudomonadales</taxon>
        <taxon>Pseudomonadaceae</taxon>
        <taxon>Pseudomonas</taxon>
    </lineage>
</organism>
<dbReference type="PANTHER" id="PTHR41533">
    <property type="entry name" value="L,D-TRANSPEPTIDASE HI_1667-RELATED"/>
    <property type="match status" value="1"/>
</dbReference>
<accession>A0A9E6P270</accession>
<keyword evidence="3" id="KW-0808">Transferase</keyword>
<feature type="signal peptide" evidence="8">
    <location>
        <begin position="1"/>
        <end position="22"/>
    </location>
</feature>
<keyword evidence="11" id="KW-1185">Reference proteome</keyword>
<feature type="chain" id="PRO_5038562761" evidence="8">
    <location>
        <begin position="23"/>
        <end position="537"/>
    </location>
</feature>
<dbReference type="InterPro" id="IPR002477">
    <property type="entry name" value="Peptidoglycan-bd-like"/>
</dbReference>
<feature type="active site" description="Proton donor/acceptor" evidence="7">
    <location>
        <position position="440"/>
    </location>
</feature>
<evidence type="ECO:0000256" key="1">
    <source>
        <dbReference type="ARBA" id="ARBA00004752"/>
    </source>
</evidence>
<dbReference type="GO" id="GO:0009252">
    <property type="term" value="P:peptidoglycan biosynthetic process"/>
    <property type="evidence" value="ECO:0007669"/>
    <property type="project" value="UniProtKB-KW"/>
</dbReference>
<evidence type="ECO:0000256" key="7">
    <source>
        <dbReference type="PROSITE-ProRule" id="PRU01373"/>
    </source>
</evidence>
<dbReference type="SUPFAM" id="SSF47090">
    <property type="entry name" value="PGBD-like"/>
    <property type="match status" value="1"/>
</dbReference>
<dbReference type="GO" id="GO:0004180">
    <property type="term" value="F:carboxypeptidase activity"/>
    <property type="evidence" value="ECO:0007669"/>
    <property type="project" value="UniProtKB-ARBA"/>
</dbReference>
<reference evidence="10 11" key="1">
    <citation type="journal article" date="2020" name="Microorganisms">
        <title>Reliable Identification of Environmental Pseudomonas Isolates Using the rpoD Gene.</title>
        <authorList>
            <consortium name="The Broad Institute Genome Sequencing Platform"/>
            <person name="Girard L."/>
            <person name="Lood C."/>
            <person name="Rokni-Zadeh H."/>
            <person name="van Noort V."/>
            <person name="Lavigne R."/>
            <person name="De Mot R."/>
        </authorList>
    </citation>
    <scope>NUCLEOTIDE SEQUENCE [LARGE SCALE GENOMIC DNA]</scope>
    <source>
        <strain evidence="10 11">SWRI65</strain>
    </source>
</reference>
<evidence type="ECO:0000256" key="6">
    <source>
        <dbReference type="ARBA" id="ARBA00023316"/>
    </source>
</evidence>
<dbReference type="GO" id="GO:0016740">
    <property type="term" value="F:transferase activity"/>
    <property type="evidence" value="ECO:0007669"/>
    <property type="project" value="UniProtKB-KW"/>
</dbReference>
<keyword evidence="6 7" id="KW-0961">Cell wall biogenesis/degradation</keyword>
<proteinExistence type="inferred from homology"/>
<reference evidence="10 11" key="2">
    <citation type="journal article" date="2021" name="Microorganisms">
        <title>The Ever-Expanding Pseudomonas Genus: Description of 43 New Species and Partition of the Pseudomonas putida Group.</title>
        <authorList>
            <person name="Girard L."/>
            <person name="Lood C."/>
            <person name="Hofte M."/>
            <person name="Vandamme P."/>
            <person name="Rokni-Zadeh H."/>
            <person name="van Noort V."/>
            <person name="Lavigne R."/>
            <person name="De Mot R."/>
        </authorList>
    </citation>
    <scope>NUCLEOTIDE SEQUENCE [LARGE SCALE GENOMIC DNA]</scope>
    <source>
        <strain evidence="10 11">SWRI65</strain>
    </source>
</reference>
<dbReference type="GO" id="GO:0071555">
    <property type="term" value="P:cell wall organization"/>
    <property type="evidence" value="ECO:0007669"/>
    <property type="project" value="UniProtKB-UniRule"/>
</dbReference>
<dbReference type="RefSeq" id="WP_186552617.1">
    <property type="nucleotide sequence ID" value="NZ_CP077091.1"/>
</dbReference>
<feature type="domain" description="L,D-TPase catalytic" evidence="9">
    <location>
        <begin position="312"/>
        <end position="484"/>
    </location>
</feature>
<dbReference type="InterPro" id="IPR038063">
    <property type="entry name" value="Transpep_catalytic_dom"/>
</dbReference>
<keyword evidence="8" id="KW-0732">Signal</keyword>
<comment type="similarity">
    <text evidence="2">Belongs to the YkuD family.</text>
</comment>
<dbReference type="PANTHER" id="PTHR41533:SF2">
    <property type="entry name" value="BLR7131 PROTEIN"/>
    <property type="match status" value="1"/>
</dbReference>
<dbReference type="InterPro" id="IPR005490">
    <property type="entry name" value="LD_TPept_cat_dom"/>
</dbReference>
<evidence type="ECO:0000256" key="3">
    <source>
        <dbReference type="ARBA" id="ARBA00022679"/>
    </source>
</evidence>
<dbReference type="CDD" id="cd16913">
    <property type="entry name" value="YkuD_like"/>
    <property type="match status" value="1"/>
</dbReference>
<dbReference type="Pfam" id="PF01471">
    <property type="entry name" value="PG_binding_1"/>
    <property type="match status" value="1"/>
</dbReference>
<evidence type="ECO:0000256" key="5">
    <source>
        <dbReference type="ARBA" id="ARBA00022984"/>
    </source>
</evidence>
<dbReference type="Pfam" id="PF03734">
    <property type="entry name" value="YkuD"/>
    <property type="match status" value="1"/>
</dbReference>
<dbReference type="SUPFAM" id="SSF141523">
    <property type="entry name" value="L,D-transpeptidase catalytic domain-like"/>
    <property type="match status" value="1"/>
</dbReference>
<dbReference type="InterPro" id="IPR036366">
    <property type="entry name" value="PGBDSf"/>
</dbReference>
<dbReference type="KEGG" id="phv:HU739_006860"/>
<keyword evidence="5 7" id="KW-0573">Peptidoglycan synthesis</keyword>
<dbReference type="InterPro" id="IPR036365">
    <property type="entry name" value="PGBD-like_sf"/>
</dbReference>
<sequence>MFKKYACYLSICLLAAPFVACAEEPLPPLPTLATPPAPIPVEPRSPLHAVMISLPQSCPAIAAQLNGPALAQLQAFYEQQDWMPVWAQDSARLPTLRTQLQLLVDDGLNPNRYAVATTAPQDGELCADIDISRQYLQALQDLHYGRLLQAHFEPLWRVDGPPHDRQAQLLSIAVPGLQDIAAAFELARPHLVQYRNLRHLYAAQRLQALPQWQSIGSGPLLRPAMEDQRVPELARRLHSEGYLPEPVASGNAYEGELVDAVKSFQANHSLQADGVVGPGTIAELNISPLTRRDQLRINLERFRWLAQDMEADGLLVNVAAAELTLYHGGQPVWQTRTQVGRAERQTPLLKSRVTRLTLNPTWTVPPTIWKEDKLPEIRKDQTFLSRHNLQVLDANGQPLAAADIDWDNPGNVLLRQDAGPRNPLGQMVIRFPNPFSVYLHDTPSKALFDKGPRAFSSGCVRVEHPMQLRDLLLTPAEKARTETLLASGSTHEFRLSTPVPILMTYWTAQVDSAGQVRYAPDIYSHDSALLVGLDRAH</sequence>
<evidence type="ECO:0000313" key="10">
    <source>
        <dbReference type="EMBL" id="QXI18714.1"/>
    </source>
</evidence>
<comment type="pathway">
    <text evidence="1 7">Cell wall biogenesis; peptidoglycan biosynthesis.</text>
</comment>
<dbReference type="Gene3D" id="2.40.440.10">
    <property type="entry name" value="L,D-transpeptidase catalytic domain-like"/>
    <property type="match status" value="1"/>
</dbReference>
<dbReference type="Proteomes" id="UP000631521">
    <property type="component" value="Chromosome"/>
</dbReference>
<evidence type="ECO:0000256" key="2">
    <source>
        <dbReference type="ARBA" id="ARBA00005992"/>
    </source>
</evidence>
<evidence type="ECO:0000256" key="4">
    <source>
        <dbReference type="ARBA" id="ARBA00022960"/>
    </source>
</evidence>
<dbReference type="PROSITE" id="PS52029">
    <property type="entry name" value="LD_TPASE"/>
    <property type="match status" value="1"/>
</dbReference>